<evidence type="ECO:0000256" key="4">
    <source>
        <dbReference type="ARBA" id="ARBA00022692"/>
    </source>
</evidence>
<feature type="transmembrane region" description="Helical" evidence="8">
    <location>
        <begin position="152"/>
        <end position="173"/>
    </location>
</feature>
<evidence type="ECO:0000256" key="6">
    <source>
        <dbReference type="ARBA" id="ARBA00023136"/>
    </source>
</evidence>
<protein>
    <recommendedName>
        <fullName evidence="9">Major facilitator superfamily (MFS) profile domain-containing protein</fullName>
    </recommendedName>
</protein>
<dbReference type="Proteomes" id="UP001271007">
    <property type="component" value="Unassembled WGS sequence"/>
</dbReference>
<feature type="domain" description="Major facilitator superfamily (MFS) profile" evidence="9">
    <location>
        <begin position="17"/>
        <end position="451"/>
    </location>
</feature>
<keyword evidence="11" id="KW-1185">Reference proteome</keyword>
<proteinExistence type="inferred from homology"/>
<evidence type="ECO:0000256" key="2">
    <source>
        <dbReference type="ARBA" id="ARBA00010992"/>
    </source>
</evidence>
<dbReference type="PROSITE" id="PS50850">
    <property type="entry name" value="MFS"/>
    <property type="match status" value="1"/>
</dbReference>
<name>A0AAJ0DL79_9PEZI</name>
<dbReference type="PANTHER" id="PTHR48022">
    <property type="entry name" value="PLASTIDIC GLUCOSE TRANSPORTER 4"/>
    <property type="match status" value="1"/>
</dbReference>
<evidence type="ECO:0000313" key="11">
    <source>
        <dbReference type="Proteomes" id="UP001271007"/>
    </source>
</evidence>
<keyword evidence="4 8" id="KW-0812">Transmembrane</keyword>
<dbReference type="GO" id="GO:0005351">
    <property type="term" value="F:carbohydrate:proton symporter activity"/>
    <property type="evidence" value="ECO:0007669"/>
    <property type="project" value="TreeGrafter"/>
</dbReference>
<dbReference type="InterPro" id="IPR020846">
    <property type="entry name" value="MFS_dom"/>
</dbReference>
<dbReference type="PANTHER" id="PTHR48022:SF38">
    <property type="entry name" value="MAJOR FACILITATOR SUPERFAMILY (MFS) PROFILE DOMAIN-CONTAINING PROTEIN-RELATED"/>
    <property type="match status" value="1"/>
</dbReference>
<feature type="compositionally biased region" description="Basic and acidic residues" evidence="7">
    <location>
        <begin position="520"/>
        <end position="535"/>
    </location>
</feature>
<dbReference type="InterPro" id="IPR003663">
    <property type="entry name" value="Sugar/inositol_transpt"/>
</dbReference>
<dbReference type="InterPro" id="IPR005829">
    <property type="entry name" value="Sugar_transporter_CS"/>
</dbReference>
<feature type="transmembrane region" description="Helical" evidence="8">
    <location>
        <begin position="279"/>
        <end position="304"/>
    </location>
</feature>
<evidence type="ECO:0000256" key="7">
    <source>
        <dbReference type="SAM" id="MobiDB-lite"/>
    </source>
</evidence>
<sequence length="535" mass="58420">MLGSGGKHIVNTYNLLVVVFVALGTFSTAYGLAIIGSTVGQPNFYTYFGLAPQGKPGYSRTTNEIGGLNGVNSAGAILGCLTSAYTADKYSRKRTIQLGCFILIIGGALCAGSVSIGMFYAGRVVAGIGAGILAVVVPMYQGEVATAETRGAMMSVTGIMYAFGYALAGWLGFACYFFPADSPSATFSWRFPLAMQIVAPLIVLAGSGFIPFSPRWLLSQDRREEAFEVMKRLHGRPDDPDHIAARQEFYLIEKQYELDKTFPKRTLEIFRTKPNLKRCFVAGLLMWGDQFLGIFVITNYGVLIYSSLGLLGFRPLLLNACWTTFTIIGNTWTALYVDRFGRRTFLLIGATGCVVSLIFEAALTAEFLGSSNKAALNAAATQYVYVSEIWPNHIRSQGTALGLSFFYLASEVALVAAPVALNDIGWKFYLVLICPSVVYIVLIYFFFPETKGRTLEEIGTLFGDESHVASHWYGISEEEKQRIAENALQLTKSGRIPLTSEIEANALHEDSHHGSGAVSEKNDEKHDESKIESTV</sequence>
<dbReference type="InterPro" id="IPR036259">
    <property type="entry name" value="MFS_trans_sf"/>
</dbReference>
<comment type="subcellular location">
    <subcellularLocation>
        <location evidence="1">Membrane</location>
        <topology evidence="1">Multi-pass membrane protein</topology>
    </subcellularLocation>
</comment>
<evidence type="ECO:0000259" key="9">
    <source>
        <dbReference type="PROSITE" id="PS50850"/>
    </source>
</evidence>
<comment type="caution">
    <text evidence="10">The sequence shown here is derived from an EMBL/GenBank/DDBJ whole genome shotgun (WGS) entry which is preliminary data.</text>
</comment>
<evidence type="ECO:0000313" key="10">
    <source>
        <dbReference type="EMBL" id="KAK3052379.1"/>
    </source>
</evidence>
<feature type="transmembrane region" description="Helical" evidence="8">
    <location>
        <begin position="124"/>
        <end position="140"/>
    </location>
</feature>
<feature type="transmembrane region" description="Helical" evidence="8">
    <location>
        <begin position="344"/>
        <end position="363"/>
    </location>
</feature>
<dbReference type="PRINTS" id="PR00171">
    <property type="entry name" value="SUGRTRNSPORT"/>
</dbReference>
<comment type="similarity">
    <text evidence="2">Belongs to the major facilitator superfamily. Sugar transporter (TC 2.A.1.1) family.</text>
</comment>
<feature type="transmembrane region" description="Helical" evidence="8">
    <location>
        <begin position="12"/>
        <end position="35"/>
    </location>
</feature>
<organism evidence="10 11">
    <name type="scientific">Extremus antarcticus</name>
    <dbReference type="NCBI Taxonomy" id="702011"/>
    <lineage>
        <taxon>Eukaryota</taxon>
        <taxon>Fungi</taxon>
        <taxon>Dikarya</taxon>
        <taxon>Ascomycota</taxon>
        <taxon>Pezizomycotina</taxon>
        <taxon>Dothideomycetes</taxon>
        <taxon>Dothideomycetidae</taxon>
        <taxon>Mycosphaerellales</taxon>
        <taxon>Extremaceae</taxon>
        <taxon>Extremus</taxon>
    </lineage>
</organism>
<reference evidence="10" key="1">
    <citation type="submission" date="2023-04" db="EMBL/GenBank/DDBJ databases">
        <title>Black Yeasts Isolated from many extreme environments.</title>
        <authorList>
            <person name="Coleine C."/>
            <person name="Stajich J.E."/>
            <person name="Selbmann L."/>
        </authorList>
    </citation>
    <scope>NUCLEOTIDE SEQUENCE</scope>
    <source>
        <strain evidence="10">CCFEE 5312</strain>
    </source>
</reference>
<evidence type="ECO:0000256" key="1">
    <source>
        <dbReference type="ARBA" id="ARBA00004141"/>
    </source>
</evidence>
<feature type="transmembrane region" description="Helical" evidence="8">
    <location>
        <begin position="428"/>
        <end position="447"/>
    </location>
</feature>
<feature type="transmembrane region" description="Helical" evidence="8">
    <location>
        <begin position="98"/>
        <end position="118"/>
    </location>
</feature>
<keyword evidence="5 8" id="KW-1133">Transmembrane helix</keyword>
<evidence type="ECO:0000256" key="3">
    <source>
        <dbReference type="ARBA" id="ARBA00022448"/>
    </source>
</evidence>
<dbReference type="Gene3D" id="1.20.1250.20">
    <property type="entry name" value="MFS general substrate transporter like domains"/>
    <property type="match status" value="1"/>
</dbReference>
<dbReference type="GO" id="GO:0016020">
    <property type="term" value="C:membrane"/>
    <property type="evidence" value="ECO:0007669"/>
    <property type="project" value="UniProtKB-SubCell"/>
</dbReference>
<dbReference type="PROSITE" id="PS00216">
    <property type="entry name" value="SUGAR_TRANSPORT_1"/>
    <property type="match status" value="1"/>
</dbReference>
<feature type="transmembrane region" description="Helical" evidence="8">
    <location>
        <begin position="193"/>
        <end position="213"/>
    </location>
</feature>
<dbReference type="EMBL" id="JAWDJX010000021">
    <property type="protein sequence ID" value="KAK3052379.1"/>
    <property type="molecule type" value="Genomic_DNA"/>
</dbReference>
<dbReference type="AlphaFoldDB" id="A0AAJ0DL79"/>
<dbReference type="InterPro" id="IPR050360">
    <property type="entry name" value="MFS_Sugar_Transporters"/>
</dbReference>
<dbReference type="SUPFAM" id="SSF103473">
    <property type="entry name" value="MFS general substrate transporter"/>
    <property type="match status" value="1"/>
</dbReference>
<feature type="transmembrane region" description="Helical" evidence="8">
    <location>
        <begin position="316"/>
        <end position="337"/>
    </location>
</feature>
<feature type="region of interest" description="Disordered" evidence="7">
    <location>
        <begin position="507"/>
        <end position="535"/>
    </location>
</feature>
<evidence type="ECO:0000256" key="8">
    <source>
        <dbReference type="SAM" id="Phobius"/>
    </source>
</evidence>
<accession>A0AAJ0DL79</accession>
<dbReference type="Pfam" id="PF00083">
    <property type="entry name" value="Sugar_tr"/>
    <property type="match status" value="1"/>
</dbReference>
<dbReference type="PROSITE" id="PS00217">
    <property type="entry name" value="SUGAR_TRANSPORT_2"/>
    <property type="match status" value="1"/>
</dbReference>
<feature type="transmembrane region" description="Helical" evidence="8">
    <location>
        <begin position="65"/>
        <end position="86"/>
    </location>
</feature>
<feature type="transmembrane region" description="Helical" evidence="8">
    <location>
        <begin position="400"/>
        <end position="421"/>
    </location>
</feature>
<keyword evidence="6 8" id="KW-0472">Membrane</keyword>
<keyword evidence="3" id="KW-0813">Transport</keyword>
<dbReference type="InterPro" id="IPR005828">
    <property type="entry name" value="MFS_sugar_transport-like"/>
</dbReference>
<evidence type="ECO:0000256" key="5">
    <source>
        <dbReference type="ARBA" id="ARBA00022989"/>
    </source>
</evidence>
<gene>
    <name evidence="10" type="ORF">LTR09_006589</name>
</gene>